<evidence type="ECO:0000313" key="1">
    <source>
        <dbReference type="EMBL" id="GGR26804.1"/>
    </source>
</evidence>
<dbReference type="AlphaFoldDB" id="A0A918CJ62"/>
<reference evidence="1" key="1">
    <citation type="journal article" date="2014" name="Int. J. Syst. Evol. Microbiol.">
        <title>Complete genome sequence of Corynebacterium casei LMG S-19264T (=DSM 44701T), isolated from a smear-ripened cheese.</title>
        <authorList>
            <consortium name="US DOE Joint Genome Institute (JGI-PGF)"/>
            <person name="Walter F."/>
            <person name="Albersmeier A."/>
            <person name="Kalinowski J."/>
            <person name="Ruckert C."/>
        </authorList>
    </citation>
    <scope>NUCLEOTIDE SEQUENCE</scope>
    <source>
        <strain evidence="1">JCM 31311</strain>
    </source>
</reference>
<protein>
    <submittedName>
        <fullName evidence="1">Uncharacterized protein</fullName>
    </submittedName>
</protein>
<comment type="caution">
    <text evidence="1">The sequence shown here is derived from an EMBL/GenBank/DDBJ whole genome shotgun (WGS) entry which is preliminary data.</text>
</comment>
<evidence type="ECO:0000313" key="2">
    <source>
        <dbReference type="Proteomes" id="UP000603865"/>
    </source>
</evidence>
<dbReference type="RefSeq" id="WP_189092563.1">
    <property type="nucleotide sequence ID" value="NZ_BMQL01000039.1"/>
</dbReference>
<proteinExistence type="predicted"/>
<sequence>MSDLHSWLTRFPEVRWVPLFDTDDTLVVRTHLRGPARDRRILTRAPSFDTAMIDVIETGLQDETWTGLLYLMGLGDTAQAFTPLYIGKTERRGKTHAVSRNIANIRRNPDKFARWRYGLDYHLGDLSHALFGFSAYREPTKKYQRWAAALFTTFDPPVLKAPVTMLLLPWYEHSRGPSGFLTSVASAEKEVIALAGALHPDALLNVDGR</sequence>
<reference evidence="1" key="2">
    <citation type="submission" date="2020-09" db="EMBL/GenBank/DDBJ databases">
        <authorList>
            <person name="Sun Q."/>
            <person name="Ohkuma M."/>
        </authorList>
    </citation>
    <scope>NUCLEOTIDE SEQUENCE</scope>
    <source>
        <strain evidence="1">JCM 31311</strain>
    </source>
</reference>
<keyword evidence="2" id="KW-1185">Reference proteome</keyword>
<dbReference type="Proteomes" id="UP000603865">
    <property type="component" value="Unassembled WGS sequence"/>
</dbReference>
<gene>
    <name evidence="1" type="ORF">GCM10008957_42840</name>
</gene>
<organism evidence="1 2">
    <name type="scientific">Deinococcus ruber</name>
    <dbReference type="NCBI Taxonomy" id="1848197"/>
    <lineage>
        <taxon>Bacteria</taxon>
        <taxon>Thermotogati</taxon>
        <taxon>Deinococcota</taxon>
        <taxon>Deinococci</taxon>
        <taxon>Deinococcales</taxon>
        <taxon>Deinococcaceae</taxon>
        <taxon>Deinococcus</taxon>
    </lineage>
</organism>
<dbReference type="EMBL" id="BMQL01000039">
    <property type="protein sequence ID" value="GGR26804.1"/>
    <property type="molecule type" value="Genomic_DNA"/>
</dbReference>
<name>A0A918CJ62_9DEIO</name>
<accession>A0A918CJ62</accession>